<evidence type="ECO:0000313" key="5">
    <source>
        <dbReference type="Proteomes" id="UP001597180"/>
    </source>
</evidence>
<reference evidence="5" key="1">
    <citation type="journal article" date="2019" name="Int. J. Syst. Evol. Microbiol.">
        <title>The Global Catalogue of Microorganisms (GCM) 10K type strain sequencing project: providing services to taxonomists for standard genome sequencing and annotation.</title>
        <authorList>
            <consortium name="The Broad Institute Genomics Platform"/>
            <consortium name="The Broad Institute Genome Sequencing Center for Infectious Disease"/>
            <person name="Wu L."/>
            <person name="Ma J."/>
        </authorList>
    </citation>
    <scope>NUCLEOTIDE SEQUENCE [LARGE SCALE GENOMIC DNA]</scope>
    <source>
        <strain evidence="5">CCUG 53270</strain>
    </source>
</reference>
<dbReference type="InterPro" id="IPR001119">
    <property type="entry name" value="SLH_dom"/>
</dbReference>
<dbReference type="InterPro" id="IPR059177">
    <property type="entry name" value="GH29D-like_dom"/>
</dbReference>
<comment type="caution">
    <text evidence="4">The sequence shown here is derived from an EMBL/GenBank/DDBJ whole genome shotgun (WGS) entry which is preliminary data.</text>
</comment>
<feature type="domain" description="SLH" evidence="3">
    <location>
        <begin position="31"/>
        <end position="91"/>
    </location>
</feature>
<dbReference type="RefSeq" id="WP_345593825.1">
    <property type="nucleotide sequence ID" value="NZ_BAABJG010000048.1"/>
</dbReference>
<accession>A0ABW3UNU8</accession>
<keyword evidence="5" id="KW-1185">Reference proteome</keyword>
<evidence type="ECO:0000256" key="1">
    <source>
        <dbReference type="ARBA" id="ARBA00022729"/>
    </source>
</evidence>
<evidence type="ECO:0000256" key="2">
    <source>
        <dbReference type="SAM" id="SignalP"/>
    </source>
</evidence>
<dbReference type="InterPro" id="IPR014755">
    <property type="entry name" value="Cu-Rt/internalin_Ig-like"/>
</dbReference>
<organism evidence="4 5">
    <name type="scientific">Paenibacillus vulneris</name>
    <dbReference type="NCBI Taxonomy" id="1133364"/>
    <lineage>
        <taxon>Bacteria</taxon>
        <taxon>Bacillati</taxon>
        <taxon>Bacillota</taxon>
        <taxon>Bacilli</taxon>
        <taxon>Bacillales</taxon>
        <taxon>Paenibacillaceae</taxon>
        <taxon>Paenibacillus</taxon>
    </lineage>
</organism>
<dbReference type="Gene3D" id="2.60.40.1220">
    <property type="match status" value="1"/>
</dbReference>
<dbReference type="Pfam" id="PF20578">
    <property type="entry name" value="aBig_2"/>
    <property type="match status" value="1"/>
</dbReference>
<dbReference type="PROSITE" id="PS51272">
    <property type="entry name" value="SLH"/>
    <property type="match status" value="3"/>
</dbReference>
<gene>
    <name evidence="4" type="ORF">ACFQ4B_17940</name>
</gene>
<dbReference type="PANTHER" id="PTHR43308:SF5">
    <property type="entry name" value="S-LAYER PROTEIN _ PEPTIDOGLYCAN ENDO-BETA-N-ACETYLGLUCOSAMINIDASE"/>
    <property type="match status" value="1"/>
</dbReference>
<feature type="domain" description="SLH" evidence="3">
    <location>
        <begin position="157"/>
        <end position="224"/>
    </location>
</feature>
<dbReference type="Pfam" id="PF13290">
    <property type="entry name" value="CHB_HEX_C_1"/>
    <property type="match status" value="1"/>
</dbReference>
<dbReference type="Proteomes" id="UP001597180">
    <property type="component" value="Unassembled WGS sequence"/>
</dbReference>
<sequence>MFDKQGRSKMSALLVVAMLFSMLMPAMAFGATAAQLKDTADSYAQKEIQSLVDSGIISGYEDGTFQPRKAMTRAELAKIIVLSLGLKENPDKAAAFTDVDKSSWYRGFVGALVESGITQGTSDTTFAPDAKVTREELVVFFIRAMKLEETAKKLTADAKLSDLKEVSSWAQAHVSLAFKVGFVNGLEDKDGSLKFAPKDNAERQALARLAYEFKTNKDKYVAKANELAASKGVEGPISSVSVVNNVTIEVTFNEEISAPDKADFTFDNGLTVTAAELKKDSKKIVVLTTGVQTAGTVYKLSYKGKDTGKTITGASAAVGGGGGGGGSSSRHNSGTTPGQLLNLGGTYTNLTLTQSGEFGPADGFTTTITGTLTINPGENGEVKLKNISAANIEVLSGSDQSVKFSKSKITSLKVNAPNQSKKVRIETLEGTSVVTTSVYSQAILEGTAGTLGNVIVGPEAAGKTVALKGNIGNVKVTAANADIQLLPTAAGGATTVNDLEVAANAKVTTDAKATLKSITITAPKASVELNGAGAVQSVTVSQAAEGATLTVGASSNIQSIEINANITLAGDPAKLSGIEIKVAEGVTVSFSDTIKDGLKKAAIDAIMTIKDFQEYSLEQEQLIHAVGIAVNNALTAGVAEADITGYDKYVAANKLIQTLKAEILNQLDAEKAHLDWLQQDIRTSLELPVLGIYDSVIAWSSSDSHVISIEAMEGTTQFVLGRVVRPEAGQPDAVVTLTATITKNGLTVTREFTLTIKAQTNLPEVLDVSAAYFANEGIYIKGIVENATDVKITLVSPDGVGSDFRVGTGVELIDNYFRFVHSGSLANGEWTYKVTAISGSAVSATVTGTVTVGSGPVEEQVAAPTASIASGTQVPAGTTVQLETATVGASVYYTLNGTVPTTASSWYTTPIVINADLNINAVAYKDGKYSSVSSFRYTVAPSNSVSSVVYAVYSTDSFANGSVTGTVYGPYKKLAENEFKAPLSAKTDYIIVKFSDSIESDSFNGELQVTNVKVNGQTVGASVYESVYLVFPTEGLTVTDNVYRITGLEKIDTNNEIHPIAPIDLKLTQ</sequence>
<proteinExistence type="predicted"/>
<name>A0ABW3UNU8_9BACL</name>
<feature type="chain" id="PRO_5046125891" evidence="2">
    <location>
        <begin position="29"/>
        <end position="1069"/>
    </location>
</feature>
<feature type="signal peptide" evidence="2">
    <location>
        <begin position="1"/>
        <end position="28"/>
    </location>
</feature>
<evidence type="ECO:0000313" key="4">
    <source>
        <dbReference type="EMBL" id="MFD1222006.1"/>
    </source>
</evidence>
<dbReference type="PANTHER" id="PTHR43308">
    <property type="entry name" value="OUTER MEMBRANE PROTEIN ALPHA-RELATED"/>
    <property type="match status" value="1"/>
</dbReference>
<keyword evidence="1 2" id="KW-0732">Signal</keyword>
<feature type="domain" description="SLH" evidence="3">
    <location>
        <begin position="92"/>
        <end position="155"/>
    </location>
</feature>
<dbReference type="EMBL" id="JBHTLU010000020">
    <property type="protein sequence ID" value="MFD1222006.1"/>
    <property type="molecule type" value="Genomic_DNA"/>
</dbReference>
<protein>
    <submittedName>
        <fullName evidence="4">S-layer homology domain-containing protein</fullName>
    </submittedName>
</protein>
<dbReference type="InterPro" id="IPR046780">
    <property type="entry name" value="aBig_2"/>
</dbReference>
<dbReference type="Pfam" id="PF00395">
    <property type="entry name" value="SLH"/>
    <property type="match status" value="2"/>
</dbReference>
<evidence type="ECO:0000259" key="3">
    <source>
        <dbReference type="PROSITE" id="PS51272"/>
    </source>
</evidence>
<dbReference type="InterPro" id="IPR051465">
    <property type="entry name" value="Cell_Envelope_Struct_Comp"/>
</dbReference>